<dbReference type="Gene3D" id="3.40.630.30">
    <property type="match status" value="1"/>
</dbReference>
<dbReference type="PROSITE" id="PS51186">
    <property type="entry name" value="GNAT"/>
    <property type="match status" value="1"/>
</dbReference>
<dbReference type="InterPro" id="IPR051531">
    <property type="entry name" value="N-acetyltransferase"/>
</dbReference>
<evidence type="ECO:0000313" key="6">
    <source>
        <dbReference type="Proteomes" id="UP001158045"/>
    </source>
</evidence>
<dbReference type="GO" id="GO:0016740">
    <property type="term" value="F:transferase activity"/>
    <property type="evidence" value="ECO:0007669"/>
    <property type="project" value="UniProtKB-KW"/>
</dbReference>
<dbReference type="InterPro" id="IPR000182">
    <property type="entry name" value="GNAT_dom"/>
</dbReference>
<proteinExistence type="inferred from homology"/>
<sequence>MVILYSERLLIRDYIESDFESFYALITDKDVMKWMPDSYSDDKDEAKRMLYESIIESKLEKRKKFYFAITDQLNGDYIGEIGFSVLHHTEEGAVVNLGYFIGQSYWHQGIVTEAIGRVIDYIFNTLSVIKIEASCSSLNLGSIAVLEKNNMIRESYRIKSMALDGELHDRIDFRMLRSEWQI</sequence>
<protein>
    <submittedName>
        <fullName evidence="5">GNAT family protein</fullName>
        <ecNumber evidence="5">2.-.-.-</ecNumber>
    </submittedName>
</protein>
<dbReference type="Proteomes" id="UP001158045">
    <property type="component" value="Unassembled WGS sequence"/>
</dbReference>
<keyword evidence="1 5" id="KW-0808">Transferase</keyword>
<gene>
    <name evidence="5" type="ORF">QE109_10430</name>
</gene>
<evidence type="ECO:0000313" key="5">
    <source>
        <dbReference type="EMBL" id="MDH8678565.1"/>
    </source>
</evidence>
<accession>A0ABT6NDX2</accession>
<dbReference type="Pfam" id="PF13302">
    <property type="entry name" value="Acetyltransf_3"/>
    <property type="match status" value="1"/>
</dbReference>
<keyword evidence="6" id="KW-1185">Reference proteome</keyword>
<comment type="similarity">
    <text evidence="3">Belongs to the acetyltransferase family. RimJ subfamily.</text>
</comment>
<dbReference type="RefSeq" id="WP_281094416.1">
    <property type="nucleotide sequence ID" value="NZ_JARYZI010000006.1"/>
</dbReference>
<evidence type="ECO:0000259" key="4">
    <source>
        <dbReference type="PROSITE" id="PS51186"/>
    </source>
</evidence>
<organism evidence="5 6">
    <name type="scientific">Fusibacter bizertensis</name>
    <dbReference type="NCBI Taxonomy" id="1488331"/>
    <lineage>
        <taxon>Bacteria</taxon>
        <taxon>Bacillati</taxon>
        <taxon>Bacillota</taxon>
        <taxon>Clostridia</taxon>
        <taxon>Eubacteriales</taxon>
        <taxon>Eubacteriales Family XII. Incertae Sedis</taxon>
        <taxon>Fusibacter</taxon>
    </lineage>
</organism>
<evidence type="ECO:0000256" key="1">
    <source>
        <dbReference type="ARBA" id="ARBA00022679"/>
    </source>
</evidence>
<evidence type="ECO:0000256" key="3">
    <source>
        <dbReference type="ARBA" id="ARBA00038502"/>
    </source>
</evidence>
<evidence type="ECO:0000256" key="2">
    <source>
        <dbReference type="ARBA" id="ARBA00023315"/>
    </source>
</evidence>
<reference evidence="5 6" key="1">
    <citation type="submission" date="2023-04" db="EMBL/GenBank/DDBJ databases">
        <title>Fusibacter bizertensis strain WBS, isolated from littoral bottom sediments of the Arctic seas - biochemical and genomic analysis.</title>
        <authorList>
            <person name="Brioukhanov A.L."/>
        </authorList>
    </citation>
    <scope>NUCLEOTIDE SEQUENCE [LARGE SCALE GENOMIC DNA]</scope>
    <source>
        <strain evidence="5 6">WBS</strain>
    </source>
</reference>
<name>A0ABT6NDX2_9FIRM</name>
<dbReference type="EMBL" id="JARYZI010000006">
    <property type="protein sequence ID" value="MDH8678565.1"/>
    <property type="molecule type" value="Genomic_DNA"/>
</dbReference>
<dbReference type="SUPFAM" id="SSF55729">
    <property type="entry name" value="Acyl-CoA N-acyltransferases (Nat)"/>
    <property type="match status" value="1"/>
</dbReference>
<keyword evidence="2" id="KW-0012">Acyltransferase</keyword>
<comment type="caution">
    <text evidence="5">The sequence shown here is derived from an EMBL/GenBank/DDBJ whole genome shotgun (WGS) entry which is preliminary data.</text>
</comment>
<feature type="domain" description="N-acetyltransferase" evidence="4">
    <location>
        <begin position="9"/>
        <end position="174"/>
    </location>
</feature>
<dbReference type="EC" id="2.-.-.-" evidence="5"/>
<dbReference type="PANTHER" id="PTHR43792:SF8">
    <property type="entry name" value="[RIBOSOMAL PROTEIN US5]-ALANINE N-ACETYLTRANSFERASE"/>
    <property type="match status" value="1"/>
</dbReference>
<dbReference type="InterPro" id="IPR016181">
    <property type="entry name" value="Acyl_CoA_acyltransferase"/>
</dbReference>
<dbReference type="PANTHER" id="PTHR43792">
    <property type="entry name" value="GNAT FAMILY, PUTATIVE (AFU_ORTHOLOGUE AFUA_3G00765)-RELATED-RELATED"/>
    <property type="match status" value="1"/>
</dbReference>